<organism evidence="4 5">
    <name type="scientific">Penicillium coprophilum</name>
    <dbReference type="NCBI Taxonomy" id="36646"/>
    <lineage>
        <taxon>Eukaryota</taxon>
        <taxon>Fungi</taxon>
        <taxon>Dikarya</taxon>
        <taxon>Ascomycota</taxon>
        <taxon>Pezizomycotina</taxon>
        <taxon>Eurotiomycetes</taxon>
        <taxon>Eurotiomycetidae</taxon>
        <taxon>Eurotiales</taxon>
        <taxon>Aspergillaceae</taxon>
        <taxon>Penicillium</taxon>
    </lineage>
</organism>
<dbReference type="InterPro" id="IPR002347">
    <property type="entry name" value="SDR_fam"/>
</dbReference>
<dbReference type="GO" id="GO:0016491">
    <property type="term" value="F:oxidoreductase activity"/>
    <property type="evidence" value="ECO:0007669"/>
    <property type="project" value="UniProtKB-KW"/>
</dbReference>
<comment type="caution">
    <text evidence="4">The sequence shown here is derived from an EMBL/GenBank/DDBJ whole genome shotgun (WGS) entry which is preliminary data.</text>
</comment>
<dbReference type="PRINTS" id="PR00080">
    <property type="entry name" value="SDRFAMILY"/>
</dbReference>
<keyword evidence="5" id="KW-1185">Reference proteome</keyword>
<evidence type="ECO:0000313" key="4">
    <source>
        <dbReference type="EMBL" id="OQE37320.1"/>
    </source>
</evidence>
<evidence type="ECO:0000256" key="2">
    <source>
        <dbReference type="ARBA" id="ARBA00022857"/>
    </source>
</evidence>
<evidence type="ECO:0000313" key="5">
    <source>
        <dbReference type="Proteomes" id="UP000191500"/>
    </source>
</evidence>
<protein>
    <submittedName>
        <fullName evidence="4">Uncharacterized protein</fullName>
    </submittedName>
</protein>
<sequence length="256" mass="26583">MDSVKGRVYAVTGLGGIGLAVARQLHSQGALLSLADLSENVLTTARETIEADFGSSTAETITTTALDISNASAVQDWIAGTVSHFGRLDGAANMAGTIGRNHGTGKFVDQDDAEWDMLMRVNVTGLMYCLRAQLKAITATAPGGKGSIVNASSIQGLRGFALHAGYSTTKHAVTGLTKSVSKEVGPEIRVNAVAPGSIQTPLLEKAREIQGGMSIPPVSIPRHGTSEEVAQTVVFLLSDASSYTTGQILSVDGGWE</sequence>
<name>A0A1V6UFW8_9EURO</name>
<dbReference type="InterPro" id="IPR020904">
    <property type="entry name" value="Sc_DH/Rdtase_CS"/>
</dbReference>
<keyword evidence="2" id="KW-0521">NADP</keyword>
<dbReference type="PRINTS" id="PR00081">
    <property type="entry name" value="GDHRDH"/>
</dbReference>
<dbReference type="SUPFAM" id="SSF51735">
    <property type="entry name" value="NAD(P)-binding Rossmann-fold domains"/>
    <property type="match status" value="1"/>
</dbReference>
<dbReference type="Gene3D" id="3.40.50.720">
    <property type="entry name" value="NAD(P)-binding Rossmann-like Domain"/>
    <property type="match status" value="1"/>
</dbReference>
<keyword evidence="3" id="KW-0560">Oxidoreductase</keyword>
<dbReference type="AlphaFoldDB" id="A0A1V6UFW8"/>
<dbReference type="PANTHER" id="PTHR24321">
    <property type="entry name" value="DEHYDROGENASES, SHORT CHAIN"/>
    <property type="match status" value="1"/>
</dbReference>
<evidence type="ECO:0000256" key="3">
    <source>
        <dbReference type="ARBA" id="ARBA00023002"/>
    </source>
</evidence>
<dbReference type="EMBL" id="MDDG01000010">
    <property type="protein sequence ID" value="OQE37320.1"/>
    <property type="molecule type" value="Genomic_DNA"/>
</dbReference>
<dbReference type="CDD" id="cd05233">
    <property type="entry name" value="SDR_c"/>
    <property type="match status" value="1"/>
</dbReference>
<dbReference type="FunFam" id="3.40.50.720:FF:000084">
    <property type="entry name" value="Short-chain dehydrogenase reductase"/>
    <property type="match status" value="1"/>
</dbReference>
<dbReference type="InterPro" id="IPR036291">
    <property type="entry name" value="NAD(P)-bd_dom_sf"/>
</dbReference>
<dbReference type="Proteomes" id="UP000191500">
    <property type="component" value="Unassembled WGS sequence"/>
</dbReference>
<dbReference type="STRING" id="36646.A0A1V6UFW8"/>
<dbReference type="PROSITE" id="PS00061">
    <property type="entry name" value="ADH_SHORT"/>
    <property type="match status" value="1"/>
</dbReference>
<proteinExistence type="inferred from homology"/>
<dbReference type="PANTHER" id="PTHR24321:SF8">
    <property type="entry name" value="ESTRADIOL 17-BETA-DEHYDROGENASE 8-RELATED"/>
    <property type="match status" value="1"/>
</dbReference>
<evidence type="ECO:0000256" key="1">
    <source>
        <dbReference type="ARBA" id="ARBA00006484"/>
    </source>
</evidence>
<gene>
    <name evidence="4" type="ORF">PENCOP_c010G02680</name>
</gene>
<dbReference type="Pfam" id="PF13561">
    <property type="entry name" value="adh_short_C2"/>
    <property type="match status" value="1"/>
</dbReference>
<comment type="similarity">
    <text evidence="1">Belongs to the short-chain dehydrogenases/reductases (SDR) family.</text>
</comment>
<reference evidence="5" key="1">
    <citation type="journal article" date="2017" name="Nat. Microbiol.">
        <title>Global analysis of biosynthetic gene clusters reveals vast potential of secondary metabolite production in Penicillium species.</title>
        <authorList>
            <person name="Nielsen J.C."/>
            <person name="Grijseels S."/>
            <person name="Prigent S."/>
            <person name="Ji B."/>
            <person name="Dainat J."/>
            <person name="Nielsen K.F."/>
            <person name="Frisvad J.C."/>
            <person name="Workman M."/>
            <person name="Nielsen J."/>
        </authorList>
    </citation>
    <scope>NUCLEOTIDE SEQUENCE [LARGE SCALE GENOMIC DNA]</scope>
    <source>
        <strain evidence="5">IBT 31321</strain>
    </source>
</reference>
<accession>A0A1V6UFW8</accession>